<dbReference type="PANTHER" id="PTHR10434:SF11">
    <property type="entry name" value="1-ACYL-SN-GLYCEROL-3-PHOSPHATE ACYLTRANSFERASE"/>
    <property type="match status" value="1"/>
</dbReference>
<keyword evidence="6" id="KW-1185">Reference proteome</keyword>
<evidence type="ECO:0000259" key="4">
    <source>
        <dbReference type="SMART" id="SM00563"/>
    </source>
</evidence>
<dbReference type="Pfam" id="PF01553">
    <property type="entry name" value="Acyltransferase"/>
    <property type="match status" value="1"/>
</dbReference>
<organism evidence="5 6">
    <name type="scientific">Cerasibacillus quisquiliarum</name>
    <dbReference type="NCBI Taxonomy" id="227865"/>
    <lineage>
        <taxon>Bacteria</taxon>
        <taxon>Bacillati</taxon>
        <taxon>Bacillota</taxon>
        <taxon>Bacilli</taxon>
        <taxon>Bacillales</taxon>
        <taxon>Bacillaceae</taxon>
        <taxon>Cerasibacillus</taxon>
    </lineage>
</organism>
<evidence type="ECO:0000313" key="5">
    <source>
        <dbReference type="EMBL" id="GEN31825.1"/>
    </source>
</evidence>
<accession>A0A511UYW0</accession>
<dbReference type="CDD" id="cd07989">
    <property type="entry name" value="LPLAT_AGPAT-like"/>
    <property type="match status" value="1"/>
</dbReference>
<dbReference type="InterPro" id="IPR002123">
    <property type="entry name" value="Plipid/glycerol_acylTrfase"/>
</dbReference>
<evidence type="ECO:0000313" key="6">
    <source>
        <dbReference type="Proteomes" id="UP000321491"/>
    </source>
</evidence>
<dbReference type="Proteomes" id="UP000321491">
    <property type="component" value="Unassembled WGS sequence"/>
</dbReference>
<keyword evidence="2 5" id="KW-0012">Acyltransferase</keyword>
<comment type="caution">
    <text evidence="5">The sequence shown here is derived from an EMBL/GenBank/DDBJ whole genome shotgun (WGS) entry which is preliminary data.</text>
</comment>
<keyword evidence="3" id="KW-0175">Coiled coil</keyword>
<evidence type="ECO:0000256" key="1">
    <source>
        <dbReference type="ARBA" id="ARBA00022679"/>
    </source>
</evidence>
<protein>
    <submittedName>
        <fullName evidence="5">1-acyl-sn-glycerol-3-phosphate acyltransferase</fullName>
    </submittedName>
</protein>
<dbReference type="OrthoDB" id="9803035at2"/>
<dbReference type="EMBL" id="BJXW01000023">
    <property type="protein sequence ID" value="GEN31825.1"/>
    <property type="molecule type" value="Genomic_DNA"/>
</dbReference>
<dbReference type="GO" id="GO:0003841">
    <property type="term" value="F:1-acylglycerol-3-phosphate O-acyltransferase activity"/>
    <property type="evidence" value="ECO:0007669"/>
    <property type="project" value="TreeGrafter"/>
</dbReference>
<feature type="coiled-coil region" evidence="3">
    <location>
        <begin position="164"/>
        <end position="191"/>
    </location>
</feature>
<feature type="domain" description="Phospholipid/glycerol acyltransferase" evidence="4">
    <location>
        <begin position="35"/>
        <end position="147"/>
    </location>
</feature>
<dbReference type="AlphaFoldDB" id="A0A511UYW0"/>
<gene>
    <name evidence="5" type="ORF">CQU01_20630</name>
</gene>
<name>A0A511UYW0_9BACI</name>
<evidence type="ECO:0000256" key="3">
    <source>
        <dbReference type="SAM" id="Coils"/>
    </source>
</evidence>
<proteinExistence type="predicted"/>
<dbReference type="RefSeq" id="WP_146938207.1">
    <property type="nucleotide sequence ID" value="NZ_BJXW01000023.1"/>
</dbReference>
<evidence type="ECO:0000256" key="2">
    <source>
        <dbReference type="ARBA" id="ARBA00023315"/>
    </source>
</evidence>
<sequence length="192" mass="21368">MSLYRIAKIIVSTLFYPLYRIKVVGKENIPTKGPVIICSNHISNLDPPVIGITSPRVIHFMAKEELFEKTFSRKLLTGIHAFPVRRGMADRNALRTGLKILKEGKVLGLFPEGTRSRTGKPGKPLAGVGFFALRSDAVVIPCAIKSSYKPFKRTIVTYGEPVEMNELRKQKASAQETADTIMKEIKNLLNLS</sequence>
<dbReference type="SUPFAM" id="SSF69593">
    <property type="entry name" value="Glycerol-3-phosphate (1)-acyltransferase"/>
    <property type="match status" value="1"/>
</dbReference>
<dbReference type="GO" id="GO:0006654">
    <property type="term" value="P:phosphatidic acid biosynthetic process"/>
    <property type="evidence" value="ECO:0007669"/>
    <property type="project" value="TreeGrafter"/>
</dbReference>
<dbReference type="SMART" id="SM00563">
    <property type="entry name" value="PlsC"/>
    <property type="match status" value="1"/>
</dbReference>
<keyword evidence="1 5" id="KW-0808">Transferase</keyword>
<reference evidence="5 6" key="1">
    <citation type="submission" date="2019-07" db="EMBL/GenBank/DDBJ databases">
        <title>Whole genome shotgun sequence of Cerasibacillus quisquiliarum NBRC 102429.</title>
        <authorList>
            <person name="Hosoyama A."/>
            <person name="Uohara A."/>
            <person name="Ohji S."/>
            <person name="Ichikawa N."/>
        </authorList>
    </citation>
    <scope>NUCLEOTIDE SEQUENCE [LARGE SCALE GENOMIC DNA]</scope>
    <source>
        <strain evidence="5 6">NBRC 102429</strain>
    </source>
</reference>
<dbReference type="PANTHER" id="PTHR10434">
    <property type="entry name" value="1-ACYL-SN-GLYCEROL-3-PHOSPHATE ACYLTRANSFERASE"/>
    <property type="match status" value="1"/>
</dbReference>